<evidence type="ECO:0000313" key="1">
    <source>
        <dbReference type="EMBL" id="KAK1288161.1"/>
    </source>
</evidence>
<dbReference type="AlphaFoldDB" id="A0AAV9CH61"/>
<protein>
    <submittedName>
        <fullName evidence="1">Uncharacterized protein</fullName>
    </submittedName>
</protein>
<reference evidence="1" key="1">
    <citation type="journal article" date="2023" name="Nat. Commun.">
        <title>Diploid and tetraploid genomes of Acorus and the evolution of monocots.</title>
        <authorList>
            <person name="Ma L."/>
            <person name="Liu K.W."/>
            <person name="Li Z."/>
            <person name="Hsiao Y.Y."/>
            <person name="Qi Y."/>
            <person name="Fu T."/>
            <person name="Tang G.D."/>
            <person name="Zhang D."/>
            <person name="Sun W.H."/>
            <person name="Liu D.K."/>
            <person name="Li Y."/>
            <person name="Chen G.Z."/>
            <person name="Liu X.D."/>
            <person name="Liao X.Y."/>
            <person name="Jiang Y.T."/>
            <person name="Yu X."/>
            <person name="Hao Y."/>
            <person name="Huang J."/>
            <person name="Zhao X.W."/>
            <person name="Ke S."/>
            <person name="Chen Y.Y."/>
            <person name="Wu W.L."/>
            <person name="Hsu J.L."/>
            <person name="Lin Y.F."/>
            <person name="Huang M.D."/>
            <person name="Li C.Y."/>
            <person name="Huang L."/>
            <person name="Wang Z.W."/>
            <person name="Zhao X."/>
            <person name="Zhong W.Y."/>
            <person name="Peng D.H."/>
            <person name="Ahmad S."/>
            <person name="Lan S."/>
            <person name="Zhang J.S."/>
            <person name="Tsai W.C."/>
            <person name="Van de Peer Y."/>
            <person name="Liu Z.J."/>
        </authorList>
    </citation>
    <scope>NUCLEOTIDE SEQUENCE</scope>
    <source>
        <strain evidence="1">CP</strain>
    </source>
</reference>
<accession>A0AAV9CH61</accession>
<evidence type="ECO:0000313" key="2">
    <source>
        <dbReference type="Proteomes" id="UP001180020"/>
    </source>
</evidence>
<keyword evidence="2" id="KW-1185">Reference proteome</keyword>
<proteinExistence type="predicted"/>
<name>A0AAV9CH61_ACOCL</name>
<dbReference type="EMBL" id="JAUJYO010000019">
    <property type="protein sequence ID" value="KAK1288161.1"/>
    <property type="molecule type" value="Genomic_DNA"/>
</dbReference>
<reference evidence="1" key="2">
    <citation type="submission" date="2023-06" db="EMBL/GenBank/DDBJ databases">
        <authorList>
            <person name="Ma L."/>
            <person name="Liu K.-W."/>
            <person name="Li Z."/>
            <person name="Hsiao Y.-Y."/>
            <person name="Qi Y."/>
            <person name="Fu T."/>
            <person name="Tang G."/>
            <person name="Zhang D."/>
            <person name="Sun W.-H."/>
            <person name="Liu D.-K."/>
            <person name="Li Y."/>
            <person name="Chen G.-Z."/>
            <person name="Liu X.-D."/>
            <person name="Liao X.-Y."/>
            <person name="Jiang Y.-T."/>
            <person name="Yu X."/>
            <person name="Hao Y."/>
            <person name="Huang J."/>
            <person name="Zhao X.-W."/>
            <person name="Ke S."/>
            <person name="Chen Y.-Y."/>
            <person name="Wu W.-L."/>
            <person name="Hsu J.-L."/>
            <person name="Lin Y.-F."/>
            <person name="Huang M.-D."/>
            <person name="Li C.-Y."/>
            <person name="Huang L."/>
            <person name="Wang Z.-W."/>
            <person name="Zhao X."/>
            <person name="Zhong W.-Y."/>
            <person name="Peng D.-H."/>
            <person name="Ahmad S."/>
            <person name="Lan S."/>
            <person name="Zhang J.-S."/>
            <person name="Tsai W.-C."/>
            <person name="Van De Peer Y."/>
            <person name="Liu Z.-J."/>
        </authorList>
    </citation>
    <scope>NUCLEOTIDE SEQUENCE</scope>
    <source>
        <strain evidence="1">CP</strain>
        <tissue evidence="1">Leaves</tissue>
    </source>
</reference>
<organism evidence="1 2">
    <name type="scientific">Acorus calamus</name>
    <name type="common">Sweet flag</name>
    <dbReference type="NCBI Taxonomy" id="4465"/>
    <lineage>
        <taxon>Eukaryota</taxon>
        <taxon>Viridiplantae</taxon>
        <taxon>Streptophyta</taxon>
        <taxon>Embryophyta</taxon>
        <taxon>Tracheophyta</taxon>
        <taxon>Spermatophyta</taxon>
        <taxon>Magnoliopsida</taxon>
        <taxon>Liliopsida</taxon>
        <taxon>Acoraceae</taxon>
        <taxon>Acorus</taxon>
    </lineage>
</organism>
<dbReference type="Proteomes" id="UP001180020">
    <property type="component" value="Unassembled WGS sequence"/>
</dbReference>
<comment type="caution">
    <text evidence="1">The sequence shown here is derived from an EMBL/GenBank/DDBJ whole genome shotgun (WGS) entry which is preliminary data.</text>
</comment>
<sequence>MDVINELGLERELCTPFPPTPPPPNSQLAPSIASDNDYLCHAYVEKSHHRYLLISRLFDHPIFRVPIERCGDESGGDATVMSCEVVLFEHLRCWKRRCIKALSVDGVEGERRRRIDEDVEEMEIEQPSMHSRWSIRSSNQEARWWRRCGWVLGRAEA</sequence>
<gene>
    <name evidence="1" type="ORF">QJS10_CPB19g01257</name>
</gene>